<protein>
    <recommendedName>
        <fullName evidence="4">Lipocalin-like domain-containing protein</fullName>
    </recommendedName>
</protein>
<feature type="signal peptide" evidence="1">
    <location>
        <begin position="1"/>
        <end position="18"/>
    </location>
</feature>
<dbReference type="OrthoDB" id="1095181at2"/>
<evidence type="ECO:0000313" key="2">
    <source>
        <dbReference type="EMBL" id="BBL06743.1"/>
    </source>
</evidence>
<evidence type="ECO:0000256" key="1">
    <source>
        <dbReference type="SAM" id="SignalP"/>
    </source>
</evidence>
<dbReference type="RefSeq" id="WP_141428537.1">
    <property type="nucleotide sequence ID" value="NZ_AP019736.1"/>
</dbReference>
<gene>
    <name evidence="2" type="ORF">A5CPEGH6_13810</name>
</gene>
<dbReference type="Proteomes" id="UP000319374">
    <property type="component" value="Chromosome"/>
</dbReference>
<name>A0A4Y1X0B2_9BACT</name>
<organism evidence="2 3">
    <name type="scientific">Alistipes dispar</name>
    <dbReference type="NCBI Taxonomy" id="2585119"/>
    <lineage>
        <taxon>Bacteria</taxon>
        <taxon>Pseudomonadati</taxon>
        <taxon>Bacteroidota</taxon>
        <taxon>Bacteroidia</taxon>
        <taxon>Bacteroidales</taxon>
        <taxon>Rikenellaceae</taxon>
        <taxon>Alistipes</taxon>
    </lineage>
</organism>
<accession>A0A4Y1X0B2</accession>
<dbReference type="KEGG" id="ada:A5CPEGH6_13810"/>
<dbReference type="GeneID" id="98673358"/>
<sequence>MKKYVIMIAAALSACAFSSCDEETTLPYIPVEKPEDNTPPSGEDPETYTVTYRLDKVLLCSPDNTNGLDISGKLDYFSPLRMTLNVSPLGTTVVFENDEVPFSPFAGLIPEGGGPIACELDSDVTPNVLRIKDSDTVLATFEQDGFTTEFRLDSRLLTYKYKFKSL</sequence>
<dbReference type="AlphaFoldDB" id="A0A4Y1X0B2"/>
<reference evidence="3" key="1">
    <citation type="submission" date="2019-06" db="EMBL/GenBank/DDBJ databases">
        <title>Alistipes onderdonkii subsp. vulgaris subsp. nov., Alistipes dispar sp. nov. and Alistipes communis sp. nov., isolated from human faeces, and creation of Alistipes onderdonkii subsp. onderdonkii subsp. nov.</title>
        <authorList>
            <person name="Sakamoto M."/>
            <person name="Ikeyama N."/>
            <person name="Ogata Y."/>
            <person name="Suda W."/>
            <person name="Iino T."/>
            <person name="Hattori M."/>
            <person name="Ohkuma M."/>
        </authorList>
    </citation>
    <scope>NUCLEOTIDE SEQUENCE [LARGE SCALE GENOMIC DNA]</scope>
    <source>
        <strain evidence="3">5CPEGH6</strain>
    </source>
</reference>
<keyword evidence="3" id="KW-1185">Reference proteome</keyword>
<evidence type="ECO:0008006" key="4">
    <source>
        <dbReference type="Google" id="ProtNLM"/>
    </source>
</evidence>
<dbReference type="EMBL" id="AP019736">
    <property type="protein sequence ID" value="BBL06743.1"/>
    <property type="molecule type" value="Genomic_DNA"/>
</dbReference>
<feature type="chain" id="PRO_5021394130" description="Lipocalin-like domain-containing protein" evidence="1">
    <location>
        <begin position="19"/>
        <end position="166"/>
    </location>
</feature>
<keyword evidence="1" id="KW-0732">Signal</keyword>
<dbReference type="PROSITE" id="PS51257">
    <property type="entry name" value="PROKAR_LIPOPROTEIN"/>
    <property type="match status" value="1"/>
</dbReference>
<evidence type="ECO:0000313" key="3">
    <source>
        <dbReference type="Proteomes" id="UP000319374"/>
    </source>
</evidence>
<proteinExistence type="predicted"/>